<keyword evidence="2" id="KW-1185">Reference proteome</keyword>
<organism evidence="1 2">
    <name type="scientific">Trichomonas vaginalis (strain ATCC PRA-98 / G3)</name>
    <dbReference type="NCBI Taxonomy" id="412133"/>
    <lineage>
        <taxon>Eukaryota</taxon>
        <taxon>Metamonada</taxon>
        <taxon>Parabasalia</taxon>
        <taxon>Trichomonadida</taxon>
        <taxon>Trichomonadidae</taxon>
        <taxon>Trichomonas</taxon>
    </lineage>
</organism>
<dbReference type="SMR" id="A2DL98"/>
<proteinExistence type="predicted"/>
<dbReference type="VEuPathDB" id="TrichDB:TVAG_295420"/>
<sequence length="47" mass="5225">MADIVQLLFTLVQTGEDLSSAEPQIQSEFLKLISNPEFYSLPLEVIG</sequence>
<dbReference type="AlphaFoldDB" id="A2DL98"/>
<gene>
    <name evidence="1" type="ORF">TVAG_295420</name>
</gene>
<dbReference type="RefSeq" id="XP_001579875.1">
    <property type="nucleotide sequence ID" value="XM_001579825.1"/>
</dbReference>
<dbReference type="InParanoid" id="A2DL98"/>
<dbReference type="KEGG" id="tva:5464405"/>
<evidence type="ECO:0000313" key="2">
    <source>
        <dbReference type="Proteomes" id="UP000001542"/>
    </source>
</evidence>
<name>A2DL98_TRIV3</name>
<dbReference type="EMBL" id="DS113214">
    <property type="protein sequence ID" value="EAY18889.1"/>
    <property type="molecule type" value="Genomic_DNA"/>
</dbReference>
<evidence type="ECO:0000313" key="1">
    <source>
        <dbReference type="EMBL" id="EAY18889.1"/>
    </source>
</evidence>
<accession>A2DL98</accession>
<protein>
    <submittedName>
        <fullName evidence="1">Uncharacterized protein</fullName>
    </submittedName>
</protein>
<reference evidence="1" key="2">
    <citation type="journal article" date="2007" name="Science">
        <title>Draft genome sequence of the sexually transmitted pathogen Trichomonas vaginalis.</title>
        <authorList>
            <person name="Carlton J.M."/>
            <person name="Hirt R.P."/>
            <person name="Silva J.C."/>
            <person name="Delcher A.L."/>
            <person name="Schatz M."/>
            <person name="Zhao Q."/>
            <person name="Wortman J.R."/>
            <person name="Bidwell S.L."/>
            <person name="Alsmark U.C.M."/>
            <person name="Besteiro S."/>
            <person name="Sicheritz-Ponten T."/>
            <person name="Noel C.J."/>
            <person name="Dacks J.B."/>
            <person name="Foster P.G."/>
            <person name="Simillion C."/>
            <person name="Van de Peer Y."/>
            <person name="Miranda-Saavedra D."/>
            <person name="Barton G.J."/>
            <person name="Westrop G.D."/>
            <person name="Mueller S."/>
            <person name="Dessi D."/>
            <person name="Fiori P.L."/>
            <person name="Ren Q."/>
            <person name="Paulsen I."/>
            <person name="Zhang H."/>
            <person name="Bastida-Corcuera F.D."/>
            <person name="Simoes-Barbosa A."/>
            <person name="Brown M.T."/>
            <person name="Hayes R.D."/>
            <person name="Mukherjee M."/>
            <person name="Okumura C.Y."/>
            <person name="Schneider R."/>
            <person name="Smith A.J."/>
            <person name="Vanacova S."/>
            <person name="Villalvazo M."/>
            <person name="Haas B.J."/>
            <person name="Pertea M."/>
            <person name="Feldblyum T.V."/>
            <person name="Utterback T.R."/>
            <person name="Shu C.L."/>
            <person name="Osoegawa K."/>
            <person name="de Jong P.J."/>
            <person name="Hrdy I."/>
            <person name="Horvathova L."/>
            <person name="Zubacova Z."/>
            <person name="Dolezal P."/>
            <person name="Malik S.B."/>
            <person name="Logsdon J.M. Jr."/>
            <person name="Henze K."/>
            <person name="Gupta A."/>
            <person name="Wang C.C."/>
            <person name="Dunne R.L."/>
            <person name="Upcroft J.A."/>
            <person name="Upcroft P."/>
            <person name="White O."/>
            <person name="Salzberg S.L."/>
            <person name="Tang P."/>
            <person name="Chiu C.-H."/>
            <person name="Lee Y.-S."/>
            <person name="Embley T.M."/>
            <person name="Coombs G.H."/>
            <person name="Mottram J.C."/>
            <person name="Tachezy J."/>
            <person name="Fraser-Liggett C.M."/>
            <person name="Johnson P.J."/>
        </authorList>
    </citation>
    <scope>NUCLEOTIDE SEQUENCE [LARGE SCALE GENOMIC DNA]</scope>
    <source>
        <strain evidence="1">G3</strain>
    </source>
</reference>
<reference evidence="1" key="1">
    <citation type="submission" date="2006-10" db="EMBL/GenBank/DDBJ databases">
        <authorList>
            <person name="Amadeo P."/>
            <person name="Zhao Q."/>
            <person name="Wortman J."/>
            <person name="Fraser-Liggett C."/>
            <person name="Carlton J."/>
        </authorList>
    </citation>
    <scope>NUCLEOTIDE SEQUENCE</scope>
    <source>
        <strain evidence="1">G3</strain>
    </source>
</reference>
<dbReference type="VEuPathDB" id="TrichDB:TVAGG3_0272890"/>
<dbReference type="Proteomes" id="UP000001542">
    <property type="component" value="Unassembled WGS sequence"/>
</dbReference>